<evidence type="ECO:0000256" key="1">
    <source>
        <dbReference type="ARBA" id="ARBA00004496"/>
    </source>
</evidence>
<dbReference type="PANTHER" id="PTHR43033:SF1">
    <property type="entry name" value="TRNA(ILE)-LYSIDINE SYNTHASE-RELATED"/>
    <property type="match status" value="1"/>
</dbReference>
<accession>A0A364Y5E0</accession>
<keyword evidence="6 8" id="KW-0067">ATP-binding</keyword>
<dbReference type="GO" id="GO:0032267">
    <property type="term" value="F:tRNA(Ile)-lysidine synthase activity"/>
    <property type="evidence" value="ECO:0007669"/>
    <property type="project" value="UniProtKB-EC"/>
</dbReference>
<comment type="catalytic activity">
    <reaction evidence="7 8">
        <text>cytidine(34) in tRNA(Ile2) + L-lysine + ATP = lysidine(34) in tRNA(Ile2) + AMP + diphosphate + H(+)</text>
        <dbReference type="Rhea" id="RHEA:43744"/>
        <dbReference type="Rhea" id="RHEA-COMP:10625"/>
        <dbReference type="Rhea" id="RHEA-COMP:10670"/>
        <dbReference type="ChEBI" id="CHEBI:15378"/>
        <dbReference type="ChEBI" id="CHEBI:30616"/>
        <dbReference type="ChEBI" id="CHEBI:32551"/>
        <dbReference type="ChEBI" id="CHEBI:33019"/>
        <dbReference type="ChEBI" id="CHEBI:82748"/>
        <dbReference type="ChEBI" id="CHEBI:83665"/>
        <dbReference type="ChEBI" id="CHEBI:456215"/>
        <dbReference type="EC" id="6.3.4.19"/>
    </reaction>
</comment>
<name>A0A364Y5E0_9BACT</name>
<dbReference type="NCBIfam" id="TIGR02432">
    <property type="entry name" value="lysidine_TilS_N"/>
    <property type="match status" value="1"/>
</dbReference>
<comment type="caution">
    <text evidence="10">The sequence shown here is derived from an EMBL/GenBank/DDBJ whole genome shotgun (WGS) entry which is preliminary data.</text>
</comment>
<dbReference type="RefSeq" id="WP_112747192.1">
    <property type="nucleotide sequence ID" value="NZ_QMFY01000005.1"/>
</dbReference>
<keyword evidence="11" id="KW-1185">Reference proteome</keyword>
<sequence length="440" mass="50301">MLKQFLNHLSNFQISESGKTLLAVSGGMDSMTMLHLYTAASLPIGVAHCNFKLRGHEADADAMLVKTTCEQLNIPFHIREFDTQNYAWENGLSIQMAARELRYAWFDQLMDDFHYHQVATAHHLNDTIETVIMNWIHGGSLESFAGIPVKQNRIVRPMLFATRAEIESYSEAHKIVWREDQSNLSDDYTRNFLRHQVLPKLKEVNPSLEQTIRRGLHKIAGETELLSMGLSQWQSRYLVRKEERVVIDKHGFEQLHHPDAILWKCIRPLGFNLDMCTEIMQAMKGQSGKIFFTGSHQLVIDRDALIVTPRPLNWEPVEVAAGQSKVTIGKLSMEVSVPGSASTTKTPHEVTMDASEVTFPMTWRKWKAGDFFYPLGMEHRKKISDFLIDMKVSRADKDNVTVLECDGKIAWVVGYRLDNRFKVKAETSEVISFSVHPHFS</sequence>
<dbReference type="InterPro" id="IPR012094">
    <property type="entry name" value="tRNA_Ile_lys_synt"/>
</dbReference>
<feature type="domain" description="Lysidine-tRNA(Ile) synthetase C-terminal" evidence="9">
    <location>
        <begin position="361"/>
        <end position="433"/>
    </location>
</feature>
<evidence type="ECO:0000259" key="9">
    <source>
        <dbReference type="SMART" id="SM00977"/>
    </source>
</evidence>
<dbReference type="GO" id="GO:0005524">
    <property type="term" value="F:ATP binding"/>
    <property type="evidence" value="ECO:0007669"/>
    <property type="project" value="UniProtKB-UniRule"/>
</dbReference>
<comment type="similarity">
    <text evidence="8">Belongs to the tRNA(Ile)-lysidine synthase family.</text>
</comment>
<dbReference type="GO" id="GO:0006400">
    <property type="term" value="P:tRNA modification"/>
    <property type="evidence" value="ECO:0007669"/>
    <property type="project" value="UniProtKB-UniRule"/>
</dbReference>
<evidence type="ECO:0000313" key="10">
    <source>
        <dbReference type="EMBL" id="RAW01037.1"/>
    </source>
</evidence>
<evidence type="ECO:0000256" key="7">
    <source>
        <dbReference type="ARBA" id="ARBA00048539"/>
    </source>
</evidence>
<gene>
    <name evidence="8 10" type="primary">tilS</name>
    <name evidence="10" type="ORF">DQQ10_12450</name>
</gene>
<keyword evidence="2 8" id="KW-0963">Cytoplasm</keyword>
<dbReference type="SUPFAM" id="SSF56037">
    <property type="entry name" value="PheT/TilS domain"/>
    <property type="match status" value="1"/>
</dbReference>
<dbReference type="CDD" id="cd01992">
    <property type="entry name" value="TilS_N"/>
    <property type="match status" value="1"/>
</dbReference>
<comment type="function">
    <text evidence="8">Ligates lysine onto the cytidine present at position 34 of the AUA codon-specific tRNA(Ile) that contains the anticodon CAU, in an ATP-dependent manner. Cytidine is converted to lysidine, thus changing the amino acid specificity of the tRNA from methionine to isoleucine.</text>
</comment>
<evidence type="ECO:0000256" key="3">
    <source>
        <dbReference type="ARBA" id="ARBA00022598"/>
    </source>
</evidence>
<dbReference type="NCBIfam" id="TIGR02433">
    <property type="entry name" value="lysidine_TilS_C"/>
    <property type="match status" value="1"/>
</dbReference>
<protein>
    <recommendedName>
        <fullName evidence="8">tRNA(Ile)-lysidine synthase</fullName>
        <ecNumber evidence="8">6.3.4.19</ecNumber>
    </recommendedName>
    <alternativeName>
        <fullName evidence="8">tRNA(Ile)-2-lysyl-cytidine synthase</fullName>
    </alternativeName>
    <alternativeName>
        <fullName evidence="8">tRNA(Ile)-lysidine synthetase</fullName>
    </alternativeName>
</protein>
<dbReference type="InterPro" id="IPR012796">
    <property type="entry name" value="Lysidine-tRNA-synth_C"/>
</dbReference>
<dbReference type="AlphaFoldDB" id="A0A364Y5E0"/>
<evidence type="ECO:0000256" key="5">
    <source>
        <dbReference type="ARBA" id="ARBA00022741"/>
    </source>
</evidence>
<dbReference type="Pfam" id="PF11734">
    <property type="entry name" value="TilS_C"/>
    <property type="match status" value="1"/>
</dbReference>
<evidence type="ECO:0000256" key="8">
    <source>
        <dbReference type="HAMAP-Rule" id="MF_01161"/>
    </source>
</evidence>
<evidence type="ECO:0000256" key="6">
    <source>
        <dbReference type="ARBA" id="ARBA00022840"/>
    </source>
</evidence>
<dbReference type="SMART" id="SM00977">
    <property type="entry name" value="TilS_C"/>
    <property type="match status" value="1"/>
</dbReference>
<feature type="binding site" evidence="8">
    <location>
        <begin position="25"/>
        <end position="30"/>
    </location>
    <ligand>
        <name>ATP</name>
        <dbReference type="ChEBI" id="CHEBI:30616"/>
    </ligand>
</feature>
<dbReference type="EMBL" id="QMFY01000005">
    <property type="protein sequence ID" value="RAW01037.1"/>
    <property type="molecule type" value="Genomic_DNA"/>
</dbReference>
<dbReference type="OrthoDB" id="9807403at2"/>
<organism evidence="10 11">
    <name type="scientific">Pseudochryseolinea flava</name>
    <dbReference type="NCBI Taxonomy" id="2059302"/>
    <lineage>
        <taxon>Bacteria</taxon>
        <taxon>Pseudomonadati</taxon>
        <taxon>Bacteroidota</taxon>
        <taxon>Cytophagia</taxon>
        <taxon>Cytophagales</taxon>
        <taxon>Fulvivirgaceae</taxon>
        <taxon>Pseudochryseolinea</taxon>
    </lineage>
</organism>
<comment type="subcellular location">
    <subcellularLocation>
        <location evidence="1 8">Cytoplasm</location>
    </subcellularLocation>
</comment>
<dbReference type="Pfam" id="PF01171">
    <property type="entry name" value="ATP_bind_3"/>
    <property type="match status" value="1"/>
</dbReference>
<evidence type="ECO:0000313" key="11">
    <source>
        <dbReference type="Proteomes" id="UP000251889"/>
    </source>
</evidence>
<keyword evidence="3 8" id="KW-0436">Ligase</keyword>
<dbReference type="InterPro" id="IPR014729">
    <property type="entry name" value="Rossmann-like_a/b/a_fold"/>
</dbReference>
<dbReference type="HAMAP" id="MF_01161">
    <property type="entry name" value="tRNA_Ile_lys_synt"/>
    <property type="match status" value="1"/>
</dbReference>
<dbReference type="InterPro" id="IPR011063">
    <property type="entry name" value="TilS/TtcA_N"/>
</dbReference>
<evidence type="ECO:0000256" key="2">
    <source>
        <dbReference type="ARBA" id="ARBA00022490"/>
    </source>
</evidence>
<keyword evidence="5 8" id="KW-0547">Nucleotide-binding</keyword>
<dbReference type="GO" id="GO:0005737">
    <property type="term" value="C:cytoplasm"/>
    <property type="evidence" value="ECO:0007669"/>
    <property type="project" value="UniProtKB-SubCell"/>
</dbReference>
<dbReference type="EC" id="6.3.4.19" evidence="8"/>
<evidence type="ECO:0000256" key="4">
    <source>
        <dbReference type="ARBA" id="ARBA00022694"/>
    </source>
</evidence>
<dbReference type="Proteomes" id="UP000251889">
    <property type="component" value="Unassembled WGS sequence"/>
</dbReference>
<reference evidence="10 11" key="1">
    <citation type="submission" date="2018-06" db="EMBL/GenBank/DDBJ databases">
        <title>Chryseolinea flavus sp. nov., a member of the phylum Bacteroidetes isolated from soil.</title>
        <authorList>
            <person name="Li Y."/>
            <person name="Wang J."/>
        </authorList>
    </citation>
    <scope>NUCLEOTIDE SEQUENCE [LARGE SCALE GENOMIC DNA]</scope>
    <source>
        <strain evidence="10 11">SDU1-6</strain>
    </source>
</reference>
<dbReference type="SUPFAM" id="SSF52402">
    <property type="entry name" value="Adenine nucleotide alpha hydrolases-like"/>
    <property type="match status" value="1"/>
</dbReference>
<keyword evidence="4 8" id="KW-0819">tRNA processing</keyword>
<dbReference type="PANTHER" id="PTHR43033">
    <property type="entry name" value="TRNA(ILE)-LYSIDINE SYNTHASE-RELATED"/>
    <property type="match status" value="1"/>
</dbReference>
<dbReference type="Gene3D" id="3.40.50.620">
    <property type="entry name" value="HUPs"/>
    <property type="match status" value="1"/>
</dbReference>
<proteinExistence type="inferred from homology"/>
<comment type="domain">
    <text evidence="8">The N-terminal region contains the highly conserved SGGXDS motif, predicted to be a P-loop motif involved in ATP binding.</text>
</comment>
<dbReference type="InterPro" id="IPR012795">
    <property type="entry name" value="tRNA_Ile_lys_synt_N"/>
</dbReference>